<dbReference type="OrthoDB" id="9803773at2"/>
<proteinExistence type="inferred from homology"/>
<evidence type="ECO:0000256" key="5">
    <source>
        <dbReference type="ARBA" id="ARBA00022705"/>
    </source>
</evidence>
<dbReference type="PROSITE" id="PS50880">
    <property type="entry name" value="TOPRIM"/>
    <property type="match status" value="1"/>
</dbReference>
<dbReference type="NCBIfam" id="TIGR01391">
    <property type="entry name" value="dnaG"/>
    <property type="match status" value="1"/>
</dbReference>
<gene>
    <name evidence="12" type="primary">dnaG</name>
    <name evidence="16" type="ORF">BU251_03990</name>
</gene>
<dbReference type="InterPro" id="IPR019475">
    <property type="entry name" value="DNA_primase_DnaB-bd"/>
</dbReference>
<organism evidence="16 17">
    <name type="scientific">Velamenicoccus archaeovorus</name>
    <dbReference type="NCBI Taxonomy" id="1930593"/>
    <lineage>
        <taxon>Bacteria</taxon>
        <taxon>Pseudomonadati</taxon>
        <taxon>Candidatus Omnitrophota</taxon>
        <taxon>Candidatus Velamenicoccus</taxon>
    </lineage>
</organism>
<dbReference type="InterPro" id="IPR034151">
    <property type="entry name" value="TOPRIM_DnaG_bac"/>
</dbReference>
<dbReference type="RefSeq" id="WP_128699589.1">
    <property type="nucleotide sequence ID" value="NZ_CP019384.1"/>
</dbReference>
<dbReference type="InterPro" id="IPR013264">
    <property type="entry name" value="DNAG_N"/>
</dbReference>
<dbReference type="Proteomes" id="UP000287243">
    <property type="component" value="Chromosome"/>
</dbReference>
<dbReference type="InterPro" id="IPR036977">
    <property type="entry name" value="DNA_primase_Znf_CHC2"/>
</dbReference>
<protein>
    <recommendedName>
        <fullName evidence="12 13">DNA primase</fullName>
        <ecNumber evidence="12">2.7.7.101</ecNumber>
    </recommendedName>
</protein>
<dbReference type="SUPFAM" id="SSF56731">
    <property type="entry name" value="DNA primase core"/>
    <property type="match status" value="1"/>
</dbReference>
<evidence type="ECO:0000313" key="16">
    <source>
        <dbReference type="EMBL" id="QAT16947.1"/>
    </source>
</evidence>
<evidence type="ECO:0000256" key="6">
    <source>
        <dbReference type="ARBA" id="ARBA00022723"/>
    </source>
</evidence>
<dbReference type="FunFam" id="3.90.980.10:FF:000001">
    <property type="entry name" value="DNA primase"/>
    <property type="match status" value="1"/>
</dbReference>
<name>A0A410P416_VELA1</name>
<keyword evidence="2 12" id="KW-0639">Primosome</keyword>
<evidence type="ECO:0000256" key="14">
    <source>
        <dbReference type="PIRSR" id="PIRSR002811-1"/>
    </source>
</evidence>
<dbReference type="Gene3D" id="1.10.860.10">
    <property type="entry name" value="DNAb Helicase, Chain A"/>
    <property type="match status" value="1"/>
</dbReference>
<dbReference type="SMART" id="SM00400">
    <property type="entry name" value="ZnF_CHCC"/>
    <property type="match status" value="1"/>
</dbReference>
<dbReference type="EMBL" id="CP019384">
    <property type="protein sequence ID" value="QAT16947.1"/>
    <property type="molecule type" value="Genomic_DNA"/>
</dbReference>
<keyword evidence="6 12" id="KW-0479">Metal-binding</keyword>
<dbReference type="Gene3D" id="3.40.1360.10">
    <property type="match status" value="1"/>
</dbReference>
<keyword evidence="17" id="KW-1185">Reference proteome</keyword>
<keyword evidence="11 12" id="KW-0804">Transcription</keyword>
<keyword evidence="8 12" id="KW-0862">Zinc</keyword>
<dbReference type="Pfam" id="PF01807">
    <property type="entry name" value="Zn_ribbon_DnaG"/>
    <property type="match status" value="1"/>
</dbReference>
<dbReference type="KEGG" id="vai:BU251_03990"/>
<dbReference type="PIRSF" id="PIRSF002811">
    <property type="entry name" value="DnaG"/>
    <property type="match status" value="1"/>
</dbReference>
<dbReference type="SMART" id="SM00493">
    <property type="entry name" value="TOPRIM"/>
    <property type="match status" value="1"/>
</dbReference>
<comment type="subunit">
    <text evidence="12">Monomer. Interacts with DnaB.</text>
</comment>
<dbReference type="InterPro" id="IPR006171">
    <property type="entry name" value="TOPRIM_dom"/>
</dbReference>
<dbReference type="EC" id="2.7.7.101" evidence="12"/>
<accession>A0A410P416</accession>
<evidence type="ECO:0000256" key="12">
    <source>
        <dbReference type="HAMAP-Rule" id="MF_00974"/>
    </source>
</evidence>
<evidence type="ECO:0000313" key="17">
    <source>
        <dbReference type="Proteomes" id="UP000287243"/>
    </source>
</evidence>
<dbReference type="Gene3D" id="3.90.980.10">
    <property type="entry name" value="DNA primase, catalytic core, N-terminal domain"/>
    <property type="match status" value="1"/>
</dbReference>
<dbReference type="InterPro" id="IPR016136">
    <property type="entry name" value="DNA_helicase_N/primase_C"/>
</dbReference>
<comment type="function">
    <text evidence="12 13">RNA polymerase that catalyzes the synthesis of short RNA molecules used as primers for DNA polymerase during DNA replication.</text>
</comment>
<dbReference type="GO" id="GO:0003899">
    <property type="term" value="F:DNA-directed RNA polymerase activity"/>
    <property type="evidence" value="ECO:0007669"/>
    <property type="project" value="UniProtKB-UniRule"/>
</dbReference>
<dbReference type="InterPro" id="IPR037068">
    <property type="entry name" value="DNA_primase_core_N_sf"/>
</dbReference>
<evidence type="ECO:0000256" key="11">
    <source>
        <dbReference type="ARBA" id="ARBA00023163"/>
    </source>
</evidence>
<dbReference type="Gene3D" id="3.90.580.10">
    <property type="entry name" value="Zinc finger, CHC2-type domain"/>
    <property type="match status" value="1"/>
</dbReference>
<keyword evidence="9" id="KW-0460">Magnesium</keyword>
<dbReference type="Pfam" id="PF13155">
    <property type="entry name" value="Toprim_2"/>
    <property type="match status" value="1"/>
</dbReference>
<dbReference type="GO" id="GO:0000428">
    <property type="term" value="C:DNA-directed RNA polymerase complex"/>
    <property type="evidence" value="ECO:0007669"/>
    <property type="project" value="UniProtKB-KW"/>
</dbReference>
<keyword evidence="4 12" id="KW-0548">Nucleotidyltransferase</keyword>
<evidence type="ECO:0000256" key="10">
    <source>
        <dbReference type="ARBA" id="ARBA00023125"/>
    </source>
</evidence>
<dbReference type="PANTHER" id="PTHR30313:SF2">
    <property type="entry name" value="DNA PRIMASE"/>
    <property type="match status" value="1"/>
</dbReference>
<dbReference type="PANTHER" id="PTHR30313">
    <property type="entry name" value="DNA PRIMASE"/>
    <property type="match status" value="1"/>
</dbReference>
<evidence type="ECO:0000259" key="15">
    <source>
        <dbReference type="PROSITE" id="PS50880"/>
    </source>
</evidence>
<dbReference type="HAMAP" id="MF_00974">
    <property type="entry name" value="DNA_primase_DnaG"/>
    <property type="match status" value="1"/>
</dbReference>
<dbReference type="Pfam" id="PF10410">
    <property type="entry name" value="DnaB_bind"/>
    <property type="match status" value="1"/>
</dbReference>
<dbReference type="InterPro" id="IPR002694">
    <property type="entry name" value="Znf_CHC2"/>
</dbReference>
<keyword evidence="3 12" id="KW-0808">Transferase</keyword>
<dbReference type="CDD" id="cd03364">
    <property type="entry name" value="TOPRIM_DnaG_primases"/>
    <property type="match status" value="1"/>
</dbReference>
<dbReference type="GO" id="GO:0005737">
    <property type="term" value="C:cytoplasm"/>
    <property type="evidence" value="ECO:0007669"/>
    <property type="project" value="TreeGrafter"/>
</dbReference>
<dbReference type="GO" id="GO:0003677">
    <property type="term" value="F:DNA binding"/>
    <property type="evidence" value="ECO:0007669"/>
    <property type="project" value="UniProtKB-KW"/>
</dbReference>
<dbReference type="FunFam" id="3.90.580.10:FF:000001">
    <property type="entry name" value="DNA primase"/>
    <property type="match status" value="1"/>
</dbReference>
<dbReference type="GO" id="GO:1990077">
    <property type="term" value="C:primosome complex"/>
    <property type="evidence" value="ECO:0007669"/>
    <property type="project" value="UniProtKB-KW"/>
</dbReference>
<evidence type="ECO:0000256" key="13">
    <source>
        <dbReference type="PIRNR" id="PIRNR002811"/>
    </source>
</evidence>
<dbReference type="InterPro" id="IPR006295">
    <property type="entry name" value="DNA_primase_DnaG"/>
</dbReference>
<dbReference type="SUPFAM" id="SSF57783">
    <property type="entry name" value="Zinc beta-ribbon"/>
    <property type="match status" value="1"/>
</dbReference>
<evidence type="ECO:0000256" key="2">
    <source>
        <dbReference type="ARBA" id="ARBA00022515"/>
    </source>
</evidence>
<keyword evidence="7 12" id="KW-0863">Zinc-finger</keyword>
<evidence type="ECO:0000256" key="3">
    <source>
        <dbReference type="ARBA" id="ARBA00022679"/>
    </source>
</evidence>
<dbReference type="AlphaFoldDB" id="A0A410P416"/>
<dbReference type="FunFam" id="3.40.1360.10:FF:000002">
    <property type="entry name" value="DNA primase"/>
    <property type="match status" value="1"/>
</dbReference>
<evidence type="ECO:0000256" key="9">
    <source>
        <dbReference type="ARBA" id="ARBA00022842"/>
    </source>
</evidence>
<comment type="catalytic activity">
    <reaction evidence="12">
        <text>ssDNA + n NTP = ssDNA/pppN(pN)n-1 hybrid + (n-1) diphosphate.</text>
        <dbReference type="EC" id="2.7.7.101"/>
    </reaction>
</comment>
<dbReference type="InterPro" id="IPR030846">
    <property type="entry name" value="DnaG_bac"/>
</dbReference>
<evidence type="ECO:0000256" key="1">
    <source>
        <dbReference type="ARBA" id="ARBA00022478"/>
    </source>
</evidence>
<evidence type="ECO:0000256" key="8">
    <source>
        <dbReference type="ARBA" id="ARBA00022833"/>
    </source>
</evidence>
<comment type="similarity">
    <text evidence="12 13">Belongs to the DnaG primase family.</text>
</comment>
<comment type="domain">
    <text evidence="12">Contains an N-terminal zinc-binding domain, a central core domain that contains the primase activity, and a C-terminal DnaB-binding domain.</text>
</comment>
<keyword evidence="1 12" id="KW-0240">DNA-directed RNA polymerase</keyword>
<reference evidence="16 17" key="1">
    <citation type="submission" date="2017-01" db="EMBL/GenBank/DDBJ databases">
        <title>First insights into the biology of 'candidatus Vampirococcus archaeovorus'.</title>
        <authorList>
            <person name="Kizina J."/>
            <person name="Jordan S."/>
            <person name="Stueber K."/>
            <person name="Reinhardt R."/>
            <person name="Harder J."/>
        </authorList>
    </citation>
    <scope>NUCLEOTIDE SEQUENCE [LARGE SCALE GENOMIC DNA]</scope>
    <source>
        <strain evidence="16 17">LiM</strain>
    </source>
</reference>
<dbReference type="GO" id="GO:0006269">
    <property type="term" value="P:DNA replication, synthesis of primer"/>
    <property type="evidence" value="ECO:0007669"/>
    <property type="project" value="UniProtKB-UniRule"/>
</dbReference>
<comment type="cofactor">
    <cofactor evidence="12 13 14">
        <name>Zn(2+)</name>
        <dbReference type="ChEBI" id="CHEBI:29105"/>
    </cofactor>
    <text evidence="12 13 14">Binds 1 zinc ion per monomer.</text>
</comment>
<feature type="zinc finger region" description="CHC2-type" evidence="12 14">
    <location>
        <begin position="40"/>
        <end position="64"/>
    </location>
</feature>
<evidence type="ECO:0000256" key="7">
    <source>
        <dbReference type="ARBA" id="ARBA00022771"/>
    </source>
</evidence>
<dbReference type="Pfam" id="PF08275">
    <property type="entry name" value="DNAG_N"/>
    <property type="match status" value="1"/>
</dbReference>
<keyword evidence="5 12" id="KW-0235">DNA replication</keyword>
<dbReference type="GO" id="GO:0008270">
    <property type="term" value="F:zinc ion binding"/>
    <property type="evidence" value="ECO:0007669"/>
    <property type="project" value="UniProtKB-UniRule"/>
</dbReference>
<dbReference type="InterPro" id="IPR050219">
    <property type="entry name" value="DnaG_primase"/>
</dbReference>
<keyword evidence="10 12" id="KW-0238">DNA-binding</keyword>
<evidence type="ECO:0000256" key="4">
    <source>
        <dbReference type="ARBA" id="ARBA00022695"/>
    </source>
</evidence>
<feature type="domain" description="Toprim" evidence="15">
    <location>
        <begin position="260"/>
        <end position="341"/>
    </location>
</feature>
<sequence>MPRLYPDNLISDVLDRCNIVELISSYIPLKRAGRNFRANCPFHAEKTPSFIVSTDKQIFHCFGCGQGGNAITFVMQYEKVGFREALETVAQRCGIPLPEPELTPSQKGREDNRKTLQGLYEQAASFYHARLFQASDAKNARNYLAGRGISKETAQRFRLGHAPEGWDSLIAHFKSQKVSLAALDKSGLIVAKENGGYYDRYRNRIMFPIADIKGRVIAFGGRVLDDSLPKYINSPETAVYIKGKNLFGLDVSKEYIRQADQVVVVEGYLDMIVPFEAGVKNIVASLGTALTEDQIRLIKRFTNRVVLLYDPDAAGEMATLRALELLIKEDMDIRIASLPKGKDPDAFVRHNGGGALKEIIDKALPIFDYKLNLLLAKYDAKSTHGKDKIVREILPTIRHFKHHTTRAEYVKRAAASVGVDEEALLQDLKNMTETARPAAAPDNDALAFSALEHQRLTEIPVTERMLVKLMLEEMHLIDHLRQLIEPSDFVSDELRKIVTFIFDFFDQGKNLKPNVLMHYLDDDEAINIIAELAALDIHNCPEKEKLIEDCVRRLKRDKILHRCQELHNRIREAQTSGDEGKLHHLVLEYNNLIKKRSAETAGYGTAAKSDRHP</sequence>